<evidence type="ECO:0000256" key="3">
    <source>
        <dbReference type="ARBA" id="ARBA00022801"/>
    </source>
</evidence>
<sequence length="308" mass="33686">MRQLDAMASPRFSQPATYARLPYTRDLSGVRAAFVGVPFDDATSFRPGARFGPAGIREGSRLLRPYNMFLGVYPFEKLNACDYGDVDVVPGFVEDTMSRVEGVIREVSVKCTPFIAGGDHSITLPVLRALSGIHGRLNLVHFDSHFDFWDNYWGKRYTHGTWLRRALEEGLVNKVIQVGIRGSVYSHTDVEDSVKLGTVFYTAPQVKRDAGGVLSAINGLSGKTYVSVDIDCVDPAYAPGTGTPEVGGLTSLELIELLRGFRVDMVGFDVVEVSPPYDHAELTSMLAANLIYEAMSVLALKSTRVVAP</sequence>
<keyword evidence="3 5" id="KW-0378">Hydrolase</keyword>
<evidence type="ECO:0000256" key="4">
    <source>
        <dbReference type="PIRSR" id="PIRSR036979-1"/>
    </source>
</evidence>
<feature type="binding site" evidence="4">
    <location>
        <position position="231"/>
    </location>
    <ligand>
        <name>Mn(2+)</name>
        <dbReference type="ChEBI" id="CHEBI:29035"/>
        <label>1</label>
    </ligand>
</feature>
<evidence type="ECO:0000313" key="7">
    <source>
        <dbReference type="Proteomes" id="UP000240322"/>
    </source>
</evidence>
<keyword evidence="4" id="KW-0464">Manganese</keyword>
<dbReference type="InterPro" id="IPR006035">
    <property type="entry name" value="Ureohydrolase"/>
</dbReference>
<dbReference type="PANTHER" id="PTHR11358:SF26">
    <property type="entry name" value="GUANIDINO ACID HYDROLASE, MITOCHONDRIAL"/>
    <property type="match status" value="1"/>
</dbReference>
<dbReference type="Pfam" id="PF00491">
    <property type="entry name" value="Arginase"/>
    <property type="match status" value="1"/>
</dbReference>
<feature type="binding site" evidence="4">
    <location>
        <position position="143"/>
    </location>
    <ligand>
        <name>Mn(2+)</name>
        <dbReference type="ChEBI" id="CHEBI:29035"/>
        <label>1</label>
    </ligand>
</feature>
<dbReference type="GO" id="GO:0008783">
    <property type="term" value="F:agmatinase activity"/>
    <property type="evidence" value="ECO:0007669"/>
    <property type="project" value="TreeGrafter"/>
</dbReference>
<dbReference type="PIRSF" id="PIRSF036979">
    <property type="entry name" value="Arginase"/>
    <property type="match status" value="1"/>
</dbReference>
<dbReference type="InterPro" id="IPR020855">
    <property type="entry name" value="Ureohydrolase_Mn_BS"/>
</dbReference>
<evidence type="ECO:0000256" key="2">
    <source>
        <dbReference type="ARBA" id="ARBA00022723"/>
    </source>
</evidence>
<dbReference type="GO" id="GO:0033389">
    <property type="term" value="P:putrescine biosynthetic process from arginine, via agmatine"/>
    <property type="evidence" value="ECO:0007669"/>
    <property type="project" value="TreeGrafter"/>
</dbReference>
<comment type="similarity">
    <text evidence="1">Belongs to the arginase family. Agmatinase subfamily.</text>
</comment>
<dbReference type="PROSITE" id="PS01053">
    <property type="entry name" value="ARGINASE_1"/>
    <property type="match status" value="1"/>
</dbReference>
<feature type="binding site" evidence="4">
    <location>
        <position position="145"/>
    </location>
    <ligand>
        <name>Mn(2+)</name>
        <dbReference type="ChEBI" id="CHEBI:29035"/>
        <label>1</label>
    </ligand>
</feature>
<keyword evidence="2 4" id="KW-0479">Metal-binding</keyword>
<dbReference type="PROSITE" id="PS51409">
    <property type="entry name" value="ARGINASE_2"/>
    <property type="match status" value="1"/>
</dbReference>
<dbReference type="Gene3D" id="3.40.800.10">
    <property type="entry name" value="Ureohydrolase domain"/>
    <property type="match status" value="1"/>
</dbReference>
<dbReference type="CDD" id="cd11592">
    <property type="entry name" value="Agmatinase_PAH"/>
    <property type="match status" value="1"/>
</dbReference>
<evidence type="ECO:0000313" key="6">
    <source>
        <dbReference type="EMBL" id="PSN91559.1"/>
    </source>
</evidence>
<feature type="binding site" evidence="4">
    <location>
        <position position="147"/>
    </location>
    <ligand>
        <name>Mn(2+)</name>
        <dbReference type="ChEBI" id="CHEBI:29035"/>
        <label>1</label>
    </ligand>
</feature>
<name>A0A2R6AYW1_9ARCH</name>
<gene>
    <name evidence="6" type="ORF">B9Q03_03960</name>
</gene>
<dbReference type="InterPro" id="IPR005925">
    <property type="entry name" value="Agmatinase-rel"/>
</dbReference>
<reference evidence="6 7" key="1">
    <citation type="submission" date="2017-04" db="EMBL/GenBank/DDBJ databases">
        <title>Novel microbial lineages endemic to geothermal iron-oxide mats fill important gaps in the evolutionary history of Archaea.</title>
        <authorList>
            <person name="Jay Z.J."/>
            <person name="Beam J.P."/>
            <person name="Dlakic M."/>
            <person name="Rusch D.B."/>
            <person name="Kozubal M.A."/>
            <person name="Inskeep W.P."/>
        </authorList>
    </citation>
    <scope>NUCLEOTIDE SEQUENCE [LARGE SCALE GENOMIC DNA]</scope>
    <source>
        <strain evidence="6">OSP_D</strain>
    </source>
</reference>
<dbReference type="Proteomes" id="UP000240322">
    <property type="component" value="Unassembled WGS sequence"/>
</dbReference>
<proteinExistence type="inferred from homology"/>
<dbReference type="AlphaFoldDB" id="A0A2R6AYW1"/>
<accession>A0A2R6AYW1</accession>
<dbReference type="EMBL" id="NEXE01000023">
    <property type="protein sequence ID" value="PSN91559.1"/>
    <property type="molecule type" value="Genomic_DNA"/>
</dbReference>
<comment type="caution">
    <text evidence="6">The sequence shown here is derived from an EMBL/GenBank/DDBJ whole genome shotgun (WGS) entry which is preliminary data.</text>
</comment>
<evidence type="ECO:0000256" key="5">
    <source>
        <dbReference type="RuleBase" id="RU003684"/>
    </source>
</evidence>
<evidence type="ECO:0000256" key="1">
    <source>
        <dbReference type="ARBA" id="ARBA00009227"/>
    </source>
</evidence>
<dbReference type="NCBIfam" id="TIGR01230">
    <property type="entry name" value="agmatinase"/>
    <property type="match status" value="1"/>
</dbReference>
<comment type="cofactor">
    <cofactor evidence="4">
        <name>Mn(2+)</name>
        <dbReference type="ChEBI" id="CHEBI:29035"/>
    </cofactor>
    <text evidence="4">Binds 2 manganese ions per subunit.</text>
</comment>
<feature type="binding site" evidence="4">
    <location>
        <position position="229"/>
    </location>
    <ligand>
        <name>Mn(2+)</name>
        <dbReference type="ChEBI" id="CHEBI:29035"/>
        <label>1</label>
    </ligand>
</feature>
<dbReference type="PANTHER" id="PTHR11358">
    <property type="entry name" value="ARGINASE/AGMATINASE"/>
    <property type="match status" value="1"/>
</dbReference>
<organism evidence="6 7">
    <name type="scientific">Candidatus Marsarchaeota G2 archaeon OSP_D</name>
    <dbReference type="NCBI Taxonomy" id="1978157"/>
    <lineage>
        <taxon>Archaea</taxon>
        <taxon>Candidatus Marsarchaeota</taxon>
        <taxon>Candidatus Marsarchaeota group 2</taxon>
    </lineage>
</organism>
<protein>
    <submittedName>
        <fullName evidence="6">Agmatinase</fullName>
    </submittedName>
</protein>
<dbReference type="GO" id="GO:0046872">
    <property type="term" value="F:metal ion binding"/>
    <property type="evidence" value="ECO:0007669"/>
    <property type="project" value="UniProtKB-KW"/>
</dbReference>
<dbReference type="SUPFAM" id="SSF52768">
    <property type="entry name" value="Arginase/deacetylase"/>
    <property type="match status" value="1"/>
</dbReference>
<feature type="binding site" evidence="4">
    <location>
        <position position="120"/>
    </location>
    <ligand>
        <name>Mn(2+)</name>
        <dbReference type="ChEBI" id="CHEBI:29035"/>
        <label>1</label>
    </ligand>
</feature>
<dbReference type="InterPro" id="IPR023696">
    <property type="entry name" value="Ureohydrolase_dom_sf"/>
</dbReference>